<reference evidence="2" key="1">
    <citation type="submission" date="2016-10" db="EMBL/GenBank/DDBJ databases">
        <authorList>
            <person name="Varghese N."/>
            <person name="Submissions S."/>
        </authorList>
    </citation>
    <scope>NUCLEOTIDE SEQUENCE [LARGE SCALE GENOMIC DNA]</scope>
    <source>
        <strain evidence="2">DSM 9751</strain>
    </source>
</reference>
<dbReference type="Proteomes" id="UP000198982">
    <property type="component" value="Unassembled WGS sequence"/>
</dbReference>
<name>A0A1H4PE73_9PSED</name>
<sequence>MTALIAQAQARAGLSAQQNTPQERWEAIATQCGEDSDEDGLAKIAGIPAWIQGQETRPGLNHVLQINNSRLTRAAQEHKGILVGGAGYLLLKQGIDDEDLVAGALIIQSS</sequence>
<organism evidence="1 2">
    <name type="scientific">Pseudomonas saponiphila</name>
    <dbReference type="NCBI Taxonomy" id="556534"/>
    <lineage>
        <taxon>Bacteria</taxon>
        <taxon>Pseudomonadati</taxon>
        <taxon>Pseudomonadota</taxon>
        <taxon>Gammaproteobacteria</taxon>
        <taxon>Pseudomonadales</taxon>
        <taxon>Pseudomonadaceae</taxon>
        <taxon>Pseudomonas</taxon>
    </lineage>
</organism>
<protein>
    <submittedName>
        <fullName evidence="1">Uncharacterized protein</fullName>
    </submittedName>
</protein>
<dbReference type="RefSeq" id="WP_208605271.1">
    <property type="nucleotide sequence ID" value="NZ_FNTJ01000001.1"/>
</dbReference>
<proteinExistence type="predicted"/>
<evidence type="ECO:0000313" key="1">
    <source>
        <dbReference type="EMBL" id="SEC05661.1"/>
    </source>
</evidence>
<accession>A0A1H4PE73</accession>
<gene>
    <name evidence="1" type="ORF">SAMN05216178_3278</name>
</gene>
<dbReference type="EMBL" id="FNTJ01000001">
    <property type="protein sequence ID" value="SEC05661.1"/>
    <property type="molecule type" value="Genomic_DNA"/>
</dbReference>
<dbReference type="AlphaFoldDB" id="A0A1H4PE73"/>
<keyword evidence="2" id="KW-1185">Reference proteome</keyword>
<evidence type="ECO:0000313" key="2">
    <source>
        <dbReference type="Proteomes" id="UP000198982"/>
    </source>
</evidence>